<evidence type="ECO:0000313" key="2">
    <source>
        <dbReference type="EMBL" id="PHM67540.1"/>
    </source>
</evidence>
<proteinExistence type="predicted"/>
<organism evidence="2 3">
    <name type="scientific">Xenorhabdus stockiae</name>
    <dbReference type="NCBI Taxonomy" id="351614"/>
    <lineage>
        <taxon>Bacteria</taxon>
        <taxon>Pseudomonadati</taxon>
        <taxon>Pseudomonadota</taxon>
        <taxon>Gammaproteobacteria</taxon>
        <taxon>Enterobacterales</taxon>
        <taxon>Morganellaceae</taxon>
        <taxon>Xenorhabdus</taxon>
    </lineage>
</organism>
<evidence type="ECO:0000256" key="1">
    <source>
        <dbReference type="SAM" id="MobiDB-lite"/>
    </source>
</evidence>
<dbReference type="AlphaFoldDB" id="A0A2D0KVR7"/>
<name>A0A2D0KVR7_9GAMM</name>
<evidence type="ECO:0000313" key="3">
    <source>
        <dbReference type="Proteomes" id="UP000222366"/>
    </source>
</evidence>
<gene>
    <name evidence="2" type="ORF">Xsto_00423</name>
</gene>
<dbReference type="EMBL" id="NJAJ01000003">
    <property type="protein sequence ID" value="PHM67540.1"/>
    <property type="molecule type" value="Genomic_DNA"/>
</dbReference>
<dbReference type="Proteomes" id="UP000222366">
    <property type="component" value="Unassembled WGS sequence"/>
</dbReference>
<feature type="region of interest" description="Disordered" evidence="1">
    <location>
        <begin position="25"/>
        <end position="84"/>
    </location>
</feature>
<keyword evidence="3" id="KW-1185">Reference proteome</keyword>
<accession>A0A2D0KVR7</accession>
<feature type="compositionally biased region" description="Polar residues" evidence="1">
    <location>
        <begin position="33"/>
        <end position="68"/>
    </location>
</feature>
<protein>
    <submittedName>
        <fullName evidence="2">Uncharacterized protein</fullName>
    </submittedName>
</protein>
<comment type="caution">
    <text evidence="2">The sequence shown here is derived from an EMBL/GenBank/DDBJ whole genome shotgun (WGS) entry which is preliminary data.</text>
</comment>
<reference evidence="2 3" key="1">
    <citation type="journal article" date="2017" name="Nat. Microbiol.">
        <title>Natural product diversity associated with the nematode symbionts Photorhabdus and Xenorhabdus.</title>
        <authorList>
            <person name="Tobias N.J."/>
            <person name="Wolff H."/>
            <person name="Djahanschiri B."/>
            <person name="Grundmann F."/>
            <person name="Kronenwerth M."/>
            <person name="Shi Y.M."/>
            <person name="Simonyi S."/>
            <person name="Grun P."/>
            <person name="Shapiro-Ilan D."/>
            <person name="Pidot S.J."/>
            <person name="Stinear T.P."/>
            <person name="Ebersberger I."/>
            <person name="Bode H.B."/>
        </authorList>
    </citation>
    <scope>NUCLEOTIDE SEQUENCE [LARGE SCALE GENOMIC DNA]</scope>
    <source>
        <strain evidence="2 3">DSM 17904</strain>
    </source>
</reference>
<sequence length="84" mass="9484">MYENYKYGNFDKLESAIDDALNQARKHRKKDFWNNNESKPSATKQEPGTANTPSSLITVVNRKSVSAKTKSHRRLESGGITARV</sequence>